<dbReference type="Pfam" id="PF01544">
    <property type="entry name" value="CorA"/>
    <property type="match status" value="1"/>
</dbReference>
<name>A0A6G1IZZ5_9PLEO</name>
<gene>
    <name evidence="7" type="ORF">K458DRAFT_432248</name>
</gene>
<keyword evidence="8" id="KW-1185">Reference proteome</keyword>
<accession>A0A6G1IZZ5</accession>
<keyword evidence="2 6" id="KW-0812">Transmembrane</keyword>
<dbReference type="EMBL" id="MU005584">
    <property type="protein sequence ID" value="KAF2683459.1"/>
    <property type="molecule type" value="Genomic_DNA"/>
</dbReference>
<feature type="compositionally biased region" description="Low complexity" evidence="5">
    <location>
        <begin position="570"/>
        <end position="591"/>
    </location>
</feature>
<protein>
    <recommendedName>
        <fullName evidence="9">Cora-domain-containing protein</fullName>
    </recommendedName>
</protein>
<reference evidence="7" key="1">
    <citation type="journal article" date="2020" name="Stud. Mycol.">
        <title>101 Dothideomycetes genomes: a test case for predicting lifestyles and emergence of pathogens.</title>
        <authorList>
            <person name="Haridas S."/>
            <person name="Albert R."/>
            <person name="Binder M."/>
            <person name="Bloem J."/>
            <person name="Labutti K."/>
            <person name="Salamov A."/>
            <person name="Andreopoulos B."/>
            <person name="Baker S."/>
            <person name="Barry K."/>
            <person name="Bills G."/>
            <person name="Bluhm B."/>
            <person name="Cannon C."/>
            <person name="Castanera R."/>
            <person name="Culley D."/>
            <person name="Daum C."/>
            <person name="Ezra D."/>
            <person name="Gonzalez J."/>
            <person name="Henrissat B."/>
            <person name="Kuo A."/>
            <person name="Liang C."/>
            <person name="Lipzen A."/>
            <person name="Lutzoni F."/>
            <person name="Magnuson J."/>
            <person name="Mondo S."/>
            <person name="Nolan M."/>
            <person name="Ohm R."/>
            <person name="Pangilinan J."/>
            <person name="Park H.-J."/>
            <person name="Ramirez L."/>
            <person name="Alfaro M."/>
            <person name="Sun H."/>
            <person name="Tritt A."/>
            <person name="Yoshinaga Y."/>
            <person name="Zwiers L.-H."/>
            <person name="Turgeon B."/>
            <person name="Goodwin S."/>
            <person name="Spatafora J."/>
            <person name="Crous P."/>
            <person name="Grigoriev I."/>
        </authorList>
    </citation>
    <scope>NUCLEOTIDE SEQUENCE</scope>
    <source>
        <strain evidence="7">CBS 122367</strain>
    </source>
</reference>
<evidence type="ECO:0000256" key="6">
    <source>
        <dbReference type="SAM" id="Phobius"/>
    </source>
</evidence>
<feature type="compositionally biased region" description="Polar residues" evidence="5">
    <location>
        <begin position="547"/>
        <end position="569"/>
    </location>
</feature>
<evidence type="ECO:0000313" key="7">
    <source>
        <dbReference type="EMBL" id="KAF2683459.1"/>
    </source>
</evidence>
<organism evidence="7 8">
    <name type="scientific">Lentithecium fluviatile CBS 122367</name>
    <dbReference type="NCBI Taxonomy" id="1168545"/>
    <lineage>
        <taxon>Eukaryota</taxon>
        <taxon>Fungi</taxon>
        <taxon>Dikarya</taxon>
        <taxon>Ascomycota</taxon>
        <taxon>Pezizomycotina</taxon>
        <taxon>Dothideomycetes</taxon>
        <taxon>Pleosporomycetidae</taxon>
        <taxon>Pleosporales</taxon>
        <taxon>Massarineae</taxon>
        <taxon>Lentitheciaceae</taxon>
        <taxon>Lentithecium</taxon>
    </lineage>
</organism>
<dbReference type="InterPro" id="IPR002523">
    <property type="entry name" value="MgTranspt_CorA/ZnTranspt_ZntB"/>
</dbReference>
<feature type="region of interest" description="Disordered" evidence="5">
    <location>
        <begin position="547"/>
        <end position="646"/>
    </location>
</feature>
<dbReference type="GO" id="GO:0016020">
    <property type="term" value="C:membrane"/>
    <property type="evidence" value="ECO:0007669"/>
    <property type="project" value="UniProtKB-SubCell"/>
</dbReference>
<feature type="region of interest" description="Disordered" evidence="5">
    <location>
        <begin position="509"/>
        <end position="534"/>
    </location>
</feature>
<dbReference type="OrthoDB" id="3796591at2759"/>
<evidence type="ECO:0008006" key="9">
    <source>
        <dbReference type="Google" id="ProtNLM"/>
    </source>
</evidence>
<keyword evidence="4 6" id="KW-0472">Membrane</keyword>
<evidence type="ECO:0000256" key="1">
    <source>
        <dbReference type="ARBA" id="ARBA00004141"/>
    </source>
</evidence>
<dbReference type="InterPro" id="IPR045863">
    <property type="entry name" value="CorA_TM1_TM2"/>
</dbReference>
<feature type="compositionally biased region" description="Polar residues" evidence="5">
    <location>
        <begin position="592"/>
        <end position="621"/>
    </location>
</feature>
<dbReference type="Proteomes" id="UP000799291">
    <property type="component" value="Unassembled WGS sequence"/>
</dbReference>
<dbReference type="Gene3D" id="1.20.58.340">
    <property type="entry name" value="Magnesium transport protein CorA, transmembrane region"/>
    <property type="match status" value="1"/>
</dbReference>
<dbReference type="GO" id="GO:0046873">
    <property type="term" value="F:metal ion transmembrane transporter activity"/>
    <property type="evidence" value="ECO:0007669"/>
    <property type="project" value="InterPro"/>
</dbReference>
<feature type="transmembrane region" description="Helical" evidence="6">
    <location>
        <begin position="438"/>
        <end position="456"/>
    </location>
</feature>
<dbReference type="AlphaFoldDB" id="A0A6G1IZZ5"/>
<evidence type="ECO:0000313" key="8">
    <source>
        <dbReference type="Proteomes" id="UP000799291"/>
    </source>
</evidence>
<feature type="transmembrane region" description="Helical" evidence="6">
    <location>
        <begin position="367"/>
        <end position="390"/>
    </location>
</feature>
<dbReference type="SUPFAM" id="SSF144083">
    <property type="entry name" value="Magnesium transport protein CorA, transmembrane region"/>
    <property type="match status" value="1"/>
</dbReference>
<proteinExistence type="predicted"/>
<sequence>MASLSSFGRVTVWTVAGFDTGNGKQKSTEKTRSGYFFESEEFDVYSAPGLSERLKRCHEDFNRRDIPFIVIARIQGDTPWLSAQLRSVFPGADTIRDVVDSRRQQRGTVALPKIDKKSKTLSFSMQYPYIGPEPYGSPKTSRIQFASIATRISTLNEVPTILLVCCDEEIPQRLQSHLVSGNWQCTLLKQNPARMFIDLLILLTEWADVWAIARQELAQRDLQVHTDELPLLRKTKELHRDAAEIIALREDLRLHVTAVRRFSVMVGAQGPMMAKLGLLCGKNTNDVYEEEELEELVDECLRNLLHQQESAAVIHKQLENLLSLAFNTEMVSQGQAVARLNFLAFIFLPLSFVATVFGMTRFTISAVWYPLSALVVIILVLLGFVAANYLPRNLLGILNNRWKALFNSKIQQGKKTLSPREFPDRKAKRFAWLKPNRHWWWVVPIVPIAFFVLRRYRNGKENKQRYQPYQVPAGPVGPMAYEGPSPLGAVDLDCMKVMAPEPQSYLHSQSYLPTSGMQTPTYAQPSPTYLQPFSPSMLEQRPITYSQPYSSSTVPQQSPISLPLQGSNTSQKQPPSYPQPYGSSISQQQPPTYLTPSASQQQPPSYMQPHGSNTSQQQLWPENNRESDDPQIESSNGRRSRRFENY</sequence>
<comment type="subcellular location">
    <subcellularLocation>
        <location evidence="1">Membrane</location>
        <topology evidence="1">Multi-pass membrane protein</topology>
    </subcellularLocation>
</comment>
<evidence type="ECO:0000256" key="2">
    <source>
        <dbReference type="ARBA" id="ARBA00022692"/>
    </source>
</evidence>
<keyword evidence="3 6" id="KW-1133">Transmembrane helix</keyword>
<evidence type="ECO:0000256" key="3">
    <source>
        <dbReference type="ARBA" id="ARBA00022989"/>
    </source>
</evidence>
<evidence type="ECO:0000256" key="4">
    <source>
        <dbReference type="ARBA" id="ARBA00023136"/>
    </source>
</evidence>
<feature type="transmembrane region" description="Helical" evidence="6">
    <location>
        <begin position="340"/>
        <end position="360"/>
    </location>
</feature>
<evidence type="ECO:0000256" key="5">
    <source>
        <dbReference type="SAM" id="MobiDB-lite"/>
    </source>
</evidence>